<accession>A0A086BP36</accession>
<proteinExistence type="predicted"/>
<feature type="domain" description="DUF2207" evidence="3">
    <location>
        <begin position="59"/>
        <end position="346"/>
    </location>
</feature>
<keyword evidence="2" id="KW-0472">Membrane</keyword>
<feature type="transmembrane region" description="Helical" evidence="2">
    <location>
        <begin position="620"/>
        <end position="640"/>
    </location>
</feature>
<feature type="transmembrane region" description="Helical" evidence="2">
    <location>
        <begin position="596"/>
        <end position="614"/>
    </location>
</feature>
<dbReference type="Pfam" id="PF20990">
    <property type="entry name" value="DUF2207_C"/>
    <property type="match status" value="1"/>
</dbReference>
<feature type="compositionally biased region" description="Basic and acidic residues" evidence="1">
    <location>
        <begin position="228"/>
        <end position="238"/>
    </location>
</feature>
<feature type="transmembrane region" description="Helical" evidence="2">
    <location>
        <begin position="388"/>
        <end position="408"/>
    </location>
</feature>
<reference evidence="5 6" key="1">
    <citation type="journal article" date="2014" name="Appl. Environ. Microbiol.">
        <title>Genomic encyclopedia of type strains of the genus Bifidobacterium.</title>
        <authorList>
            <person name="Milani C."/>
            <person name="Lugli G.A."/>
            <person name="Duranti S."/>
            <person name="Turroni F."/>
            <person name="Bottacini F."/>
            <person name="Mangifesta M."/>
            <person name="Sanchez B."/>
            <person name="Viappiani A."/>
            <person name="Mancabelli L."/>
            <person name="Taminiau B."/>
            <person name="Delcenserie V."/>
            <person name="Barrangou R."/>
            <person name="Margolles A."/>
            <person name="van Sinderen D."/>
            <person name="Ventura M."/>
        </authorList>
    </citation>
    <scope>NUCLEOTIDE SEQUENCE [LARGE SCALE GENOMIC DNA]</scope>
    <source>
        <strain evidence="5 6">DSM 19703</strain>
    </source>
</reference>
<keyword evidence="2" id="KW-1133">Transmembrane helix</keyword>
<dbReference type="Pfam" id="PF09972">
    <property type="entry name" value="DUF2207"/>
    <property type="match status" value="1"/>
</dbReference>
<dbReference type="InterPro" id="IPR018702">
    <property type="entry name" value="DUF2207"/>
</dbReference>
<feature type="region of interest" description="Disordered" evidence="1">
    <location>
        <begin position="183"/>
        <end position="238"/>
    </location>
</feature>
<feature type="domain" description="Predicted membrane protein YciQ-like C-terminal" evidence="4">
    <location>
        <begin position="423"/>
        <end position="700"/>
    </location>
</feature>
<dbReference type="eggNOG" id="COG4907">
    <property type="taxonomic scope" value="Bacteria"/>
</dbReference>
<dbReference type="AlphaFoldDB" id="A0A086BP36"/>
<evidence type="ECO:0000256" key="1">
    <source>
        <dbReference type="SAM" id="MobiDB-lite"/>
    </source>
</evidence>
<dbReference type="EMBL" id="ATLK01000001">
    <property type="protein sequence ID" value="KFF30700.1"/>
    <property type="molecule type" value="Genomic_DNA"/>
</dbReference>
<evidence type="ECO:0000313" key="6">
    <source>
        <dbReference type="Proteomes" id="UP000028730"/>
    </source>
</evidence>
<evidence type="ECO:0000256" key="2">
    <source>
        <dbReference type="SAM" id="Phobius"/>
    </source>
</evidence>
<sequence length="825" mass="89637">MKKSKKTWFGLWLDKPRIAMSRRRFEGALAVGLSVGLLIFGCFAIIDFKVFVPPPVSYNSLDYDVKVLENGDMRVVEHVDVRLGQNTEHNVTEPWHHLNQSFKLDAGSLMAINDVTVTNATTKKRYTEKGMPDPNEYMDDRIWDADYAGHWYLVDTTLTDAPYDPAQVRLIDRGTDTMGLTTKTKGAAGVEPTDGALTGSGQQSWNPDYLNALNHPGYRDANGTTQSEHQRSEISRPRDNATVDLVLNIPTTMTADSMKFDIAMTFKGVCTASPDVAYLKWEPVGDGNTAPIKKVNATVKMPPGVTSKDSWAWLHYDGPSRIRQDPDGTVHFSAENIHGKRHLDFVGMFSGDYSKDMARTGVDLAKQRIMDDERGEQRQYQQVVRMRLFPFIGILLLSVLLAMADLVISVRGNVRMKFPDDLDYWRDIPDISPSAAARLFEVLSSDGAGGVPLEFKQMSATLMSLIQKKAVAIHPGKAERYKGVDLVSISPAGAEVWIRDHKTDFDDSDKSDFTLTLLPVCESHRSSLHLYESEEALLELFMDVEGRHLPVSFDLAQFNSDLKANPKANLLVRKYKMSIYNEYTALNLSKPCGRGVFALTTLAFFAAFAIVMVYNTVFEYTAPLFGAMCTSLVISLAVFAKAFSMEFKLTDAGHMQAVKVLGLVRYLNDFSDFTDLDVPDMVLWGDYLVYATAFGISDKAVLLLSKVNSIVGAAKNMNAAPLSPLYGMLSHAALVDSNSANASNPWSVATAGSSVAHAGGSLLSAMGTQLSTGFGVLWQSVSAASSPESGGASGGFFSGGSGGGFSGVGFGGSGGGSGGSAFGAS</sequence>
<organism evidence="5 6">
    <name type="scientific">Bifidobacterium bombi DSM 19703</name>
    <dbReference type="NCBI Taxonomy" id="1341695"/>
    <lineage>
        <taxon>Bacteria</taxon>
        <taxon>Bacillati</taxon>
        <taxon>Actinomycetota</taxon>
        <taxon>Actinomycetes</taxon>
        <taxon>Bifidobacteriales</taxon>
        <taxon>Bifidobacteriaceae</taxon>
        <taxon>Bifidobacterium</taxon>
    </lineage>
</organism>
<evidence type="ECO:0000259" key="4">
    <source>
        <dbReference type="Pfam" id="PF20990"/>
    </source>
</evidence>
<keyword evidence="2" id="KW-0812">Transmembrane</keyword>
<comment type="caution">
    <text evidence="5">The sequence shown here is derived from an EMBL/GenBank/DDBJ whole genome shotgun (WGS) entry which is preliminary data.</text>
</comment>
<dbReference type="Proteomes" id="UP000028730">
    <property type="component" value="Unassembled WGS sequence"/>
</dbReference>
<name>A0A086BP36_9BIFI</name>
<evidence type="ECO:0000313" key="5">
    <source>
        <dbReference type="EMBL" id="KFF30700.1"/>
    </source>
</evidence>
<gene>
    <name evidence="5" type="ORF">BBOMB_0004</name>
</gene>
<keyword evidence="6" id="KW-1185">Reference proteome</keyword>
<dbReference type="STRING" id="1341695.BBOMB_0004"/>
<evidence type="ECO:0000259" key="3">
    <source>
        <dbReference type="Pfam" id="PF09972"/>
    </source>
</evidence>
<dbReference type="InterPro" id="IPR048389">
    <property type="entry name" value="YciQ-like_C"/>
</dbReference>
<protein>
    <submittedName>
        <fullName evidence="5">Membrane protein</fullName>
    </submittedName>
</protein>